<dbReference type="Pfam" id="PF08268">
    <property type="entry name" value="FBA_3"/>
    <property type="match status" value="1"/>
</dbReference>
<dbReference type="InterPro" id="IPR036047">
    <property type="entry name" value="F-box-like_dom_sf"/>
</dbReference>
<dbReference type="Gene3D" id="2.120.10.80">
    <property type="entry name" value="Kelch-type beta propeller"/>
    <property type="match status" value="1"/>
</dbReference>
<dbReference type="OrthoDB" id="657759at2759"/>
<organism evidence="3 4">
    <name type="scientific">Eragrostis curvula</name>
    <name type="common">weeping love grass</name>
    <dbReference type="NCBI Taxonomy" id="38414"/>
    <lineage>
        <taxon>Eukaryota</taxon>
        <taxon>Viridiplantae</taxon>
        <taxon>Streptophyta</taxon>
        <taxon>Embryophyta</taxon>
        <taxon>Tracheophyta</taxon>
        <taxon>Spermatophyta</taxon>
        <taxon>Magnoliopsida</taxon>
        <taxon>Liliopsida</taxon>
        <taxon>Poales</taxon>
        <taxon>Poaceae</taxon>
        <taxon>PACMAD clade</taxon>
        <taxon>Chloridoideae</taxon>
        <taxon>Eragrostideae</taxon>
        <taxon>Eragrostidinae</taxon>
        <taxon>Eragrostis</taxon>
    </lineage>
</organism>
<protein>
    <recommendedName>
        <fullName evidence="2">F-box domain-containing protein</fullName>
    </recommendedName>
</protein>
<comment type="caution">
    <text evidence="3">The sequence shown here is derived from an EMBL/GenBank/DDBJ whole genome shotgun (WGS) entry which is preliminary data.</text>
</comment>
<proteinExistence type="predicted"/>
<dbReference type="Pfam" id="PF00646">
    <property type="entry name" value="F-box"/>
    <property type="match status" value="1"/>
</dbReference>
<keyword evidence="4" id="KW-1185">Reference proteome</keyword>
<feature type="region of interest" description="Disordered" evidence="1">
    <location>
        <begin position="390"/>
        <end position="418"/>
    </location>
</feature>
<evidence type="ECO:0000259" key="2">
    <source>
        <dbReference type="PROSITE" id="PS50181"/>
    </source>
</evidence>
<feature type="domain" description="F-box" evidence="2">
    <location>
        <begin position="18"/>
        <end position="64"/>
    </location>
</feature>
<dbReference type="PROSITE" id="PS50181">
    <property type="entry name" value="FBOX"/>
    <property type="match status" value="1"/>
</dbReference>
<name>A0A5J9SWD5_9POAL</name>
<dbReference type="InterPro" id="IPR001810">
    <property type="entry name" value="F-box_dom"/>
</dbReference>
<reference evidence="3 4" key="1">
    <citation type="journal article" date="2019" name="Sci. Rep.">
        <title>A high-quality genome of Eragrostis curvula grass provides insights into Poaceae evolution and supports new strategies to enhance forage quality.</title>
        <authorList>
            <person name="Carballo J."/>
            <person name="Santos B.A.C.M."/>
            <person name="Zappacosta D."/>
            <person name="Garbus I."/>
            <person name="Selva J.P."/>
            <person name="Gallo C.A."/>
            <person name="Diaz A."/>
            <person name="Albertini E."/>
            <person name="Caccamo M."/>
            <person name="Echenique V."/>
        </authorList>
    </citation>
    <scope>NUCLEOTIDE SEQUENCE [LARGE SCALE GENOMIC DNA]</scope>
    <source>
        <strain evidence="4">cv. Victoria</strain>
        <tissue evidence="3">Leaf</tissue>
    </source>
</reference>
<dbReference type="EMBL" id="RWGY01000197">
    <property type="protein sequence ID" value="TVU03295.1"/>
    <property type="molecule type" value="Genomic_DNA"/>
</dbReference>
<dbReference type="SUPFAM" id="SSF117281">
    <property type="entry name" value="Kelch motif"/>
    <property type="match status" value="1"/>
</dbReference>
<gene>
    <name evidence="3" type="ORF">EJB05_51167</name>
</gene>
<accession>A0A5J9SWD5</accession>
<dbReference type="InterPro" id="IPR013187">
    <property type="entry name" value="F-box-assoc_dom_typ3"/>
</dbReference>
<sequence>MAHATPPSGPDPLAQQGGVAPLPLPQDAVYEILLRLSARDICRLRTVCRPWRSLLTDPQFIASHEARHPTTPLVVLGYHTGYHDEHVVVDMVDLSGKVLRRVHAAGEVWVTSVNQDFVCTSKDNSSCIRLFNMKTGVVFALPEELSEEHAEDRDILDFTSVAAIGQVASTGEYKVLRVLDSASFDKPEQLCEVFNLDGSSHARWRGKKAPPSPVSMTRFKSVVVNSIVYFFVQDSPLEDIASFDFESEEWRSGLRGPNYQQLRTNELSMAAVNGSLVLVHRYLSCYMDLWFLVDFERGLWEKRHSIRAQLHDYTSTIRPLLVLNDGGIVLVHIGSDSGSLKIYNPRTNTYEDVANTGLCFAVGLYSGSLLSLANRQTMWQPQLKRSTELQELRRRKVNPIQGGTAAPEEDKEAPEEDEIVRSLPLLGAVQDSAALVRS</sequence>
<evidence type="ECO:0000313" key="4">
    <source>
        <dbReference type="Proteomes" id="UP000324897"/>
    </source>
</evidence>
<dbReference type="Gene3D" id="1.20.1280.50">
    <property type="match status" value="1"/>
</dbReference>
<dbReference type="PANTHER" id="PTHR31111:SF133">
    <property type="entry name" value="OS07G0196600 PROTEIN"/>
    <property type="match status" value="1"/>
</dbReference>
<feature type="compositionally biased region" description="Acidic residues" evidence="1">
    <location>
        <begin position="407"/>
        <end position="418"/>
    </location>
</feature>
<dbReference type="AlphaFoldDB" id="A0A5J9SWD5"/>
<dbReference type="CDD" id="cd22157">
    <property type="entry name" value="F-box_AtFBW1-like"/>
    <property type="match status" value="1"/>
</dbReference>
<dbReference type="SUPFAM" id="SSF81383">
    <property type="entry name" value="F-box domain"/>
    <property type="match status" value="1"/>
</dbReference>
<dbReference type="InterPro" id="IPR017451">
    <property type="entry name" value="F-box-assoc_interact_dom"/>
</dbReference>
<feature type="non-terminal residue" evidence="3">
    <location>
        <position position="1"/>
    </location>
</feature>
<evidence type="ECO:0000313" key="3">
    <source>
        <dbReference type="EMBL" id="TVU03295.1"/>
    </source>
</evidence>
<dbReference type="PANTHER" id="PTHR31111">
    <property type="entry name" value="BNAA05G37150D PROTEIN-RELATED"/>
    <property type="match status" value="1"/>
</dbReference>
<dbReference type="Gramene" id="TVU03295">
    <property type="protein sequence ID" value="TVU03295"/>
    <property type="gene ID" value="EJB05_51167"/>
</dbReference>
<dbReference type="NCBIfam" id="TIGR01640">
    <property type="entry name" value="F_box_assoc_1"/>
    <property type="match status" value="1"/>
</dbReference>
<dbReference type="SMART" id="SM00256">
    <property type="entry name" value="FBOX"/>
    <property type="match status" value="1"/>
</dbReference>
<dbReference type="InterPro" id="IPR015915">
    <property type="entry name" value="Kelch-typ_b-propeller"/>
</dbReference>
<dbReference type="Proteomes" id="UP000324897">
    <property type="component" value="Unassembled WGS sequence"/>
</dbReference>
<evidence type="ECO:0000256" key="1">
    <source>
        <dbReference type="SAM" id="MobiDB-lite"/>
    </source>
</evidence>